<sequence length="149" mass="17212">MLYFSGTAIVECVNAAYNLYIDIMGRRPAPMLADYKELISNNFVFIVTDRDELKGLIVGLIVLIPKDNYLLIENVAVHPTFQGQGIGRKLIEFAMSFAKEALFQEVRLYTNEFMTENLAYYPKLGFFELGRRTEDGYRRVYMSKPLIPY</sequence>
<organism evidence="4 5">
    <name type="scientific">Brevibacillus choshinensis</name>
    <dbReference type="NCBI Taxonomy" id="54911"/>
    <lineage>
        <taxon>Bacteria</taxon>
        <taxon>Bacillati</taxon>
        <taxon>Bacillota</taxon>
        <taxon>Bacilli</taxon>
        <taxon>Bacillales</taxon>
        <taxon>Paenibacillaceae</taxon>
        <taxon>Brevibacillus</taxon>
    </lineage>
</organism>
<reference evidence="4 5" key="1">
    <citation type="submission" date="2015-09" db="EMBL/GenBank/DDBJ databases">
        <title>Genome sequencing project for genomic taxonomy and phylogenomics of Bacillus-like bacteria.</title>
        <authorList>
            <person name="Liu B."/>
            <person name="Wang J."/>
            <person name="Zhu Y."/>
            <person name="Liu G."/>
            <person name="Chen Q."/>
            <person name="Chen Z."/>
            <person name="Lan J."/>
            <person name="Che J."/>
            <person name="Ge C."/>
            <person name="Shi H."/>
            <person name="Pan Z."/>
            <person name="Liu X."/>
        </authorList>
    </citation>
    <scope>NUCLEOTIDE SEQUENCE [LARGE SCALE GENOMIC DNA]</scope>
    <source>
        <strain evidence="4 5">DSM 8552</strain>
    </source>
</reference>
<dbReference type="Pfam" id="PF13508">
    <property type="entry name" value="Acetyltransf_7"/>
    <property type="match status" value="1"/>
</dbReference>
<dbReference type="InterPro" id="IPR050832">
    <property type="entry name" value="Bact_Acetyltransf"/>
</dbReference>
<keyword evidence="5" id="KW-1185">Reference proteome</keyword>
<dbReference type="SUPFAM" id="SSF55729">
    <property type="entry name" value="Acyl-CoA N-acyltransferases (Nat)"/>
    <property type="match status" value="1"/>
</dbReference>
<proteinExistence type="predicted"/>
<dbReference type="InterPro" id="IPR000182">
    <property type="entry name" value="GNAT_dom"/>
</dbReference>
<protein>
    <recommendedName>
        <fullName evidence="3">N-acetyltransferase domain-containing protein</fullName>
    </recommendedName>
</protein>
<evidence type="ECO:0000313" key="4">
    <source>
        <dbReference type="EMBL" id="KQL45054.1"/>
    </source>
</evidence>
<dbReference type="Gene3D" id="3.40.630.30">
    <property type="match status" value="1"/>
</dbReference>
<dbReference type="PANTHER" id="PTHR43877:SF2">
    <property type="entry name" value="AMINOALKYLPHOSPHONATE N-ACETYLTRANSFERASE-RELATED"/>
    <property type="match status" value="1"/>
</dbReference>
<feature type="domain" description="N-acetyltransferase" evidence="3">
    <location>
        <begin position="1"/>
        <end position="147"/>
    </location>
</feature>
<keyword evidence="2" id="KW-0012">Acyltransferase</keyword>
<gene>
    <name evidence="4" type="ORF">AN963_27475</name>
</gene>
<dbReference type="CDD" id="cd04301">
    <property type="entry name" value="NAT_SF"/>
    <property type="match status" value="1"/>
</dbReference>
<keyword evidence="1" id="KW-0808">Transferase</keyword>
<dbReference type="Proteomes" id="UP000051063">
    <property type="component" value="Unassembled WGS sequence"/>
</dbReference>
<dbReference type="EMBL" id="LJJB01000013">
    <property type="protein sequence ID" value="KQL45054.1"/>
    <property type="molecule type" value="Genomic_DNA"/>
</dbReference>
<dbReference type="PROSITE" id="PS51186">
    <property type="entry name" value="GNAT"/>
    <property type="match status" value="1"/>
</dbReference>
<evidence type="ECO:0000259" key="3">
    <source>
        <dbReference type="PROSITE" id="PS51186"/>
    </source>
</evidence>
<dbReference type="PANTHER" id="PTHR43877">
    <property type="entry name" value="AMINOALKYLPHOSPHONATE N-ACETYLTRANSFERASE-RELATED-RELATED"/>
    <property type="match status" value="1"/>
</dbReference>
<name>A0ABR5N3H8_BRECH</name>
<comment type="caution">
    <text evidence="4">The sequence shown here is derived from an EMBL/GenBank/DDBJ whole genome shotgun (WGS) entry which is preliminary data.</text>
</comment>
<dbReference type="InterPro" id="IPR016181">
    <property type="entry name" value="Acyl_CoA_acyltransferase"/>
</dbReference>
<evidence type="ECO:0000313" key="5">
    <source>
        <dbReference type="Proteomes" id="UP000051063"/>
    </source>
</evidence>
<evidence type="ECO:0000256" key="1">
    <source>
        <dbReference type="ARBA" id="ARBA00022679"/>
    </source>
</evidence>
<evidence type="ECO:0000256" key="2">
    <source>
        <dbReference type="ARBA" id="ARBA00023315"/>
    </source>
</evidence>
<accession>A0ABR5N3H8</accession>